<name>A0ABT5Z0L1_9ACTN</name>
<dbReference type="Proteomes" id="UP001220022">
    <property type="component" value="Unassembled WGS sequence"/>
</dbReference>
<keyword evidence="3" id="KW-0547">Nucleotide-binding</keyword>
<dbReference type="SUPFAM" id="SSF55874">
    <property type="entry name" value="ATPase domain of HSP90 chaperone/DNA topoisomerase II/histidine kinase"/>
    <property type="match status" value="1"/>
</dbReference>
<evidence type="ECO:0000256" key="1">
    <source>
        <dbReference type="ARBA" id="ARBA00022527"/>
    </source>
</evidence>
<reference evidence="3 4" key="1">
    <citation type="submission" date="2023-03" db="EMBL/GenBank/DDBJ databases">
        <title>Draft genome sequence of type strain Streptomyces ferralitis JCM 14344.</title>
        <authorList>
            <person name="Klaysubun C."/>
            <person name="Duangmal K."/>
        </authorList>
    </citation>
    <scope>NUCLEOTIDE SEQUENCE [LARGE SCALE GENOMIC DNA]</scope>
    <source>
        <strain evidence="3 4">JCM 14344</strain>
    </source>
</reference>
<dbReference type="InterPro" id="IPR036890">
    <property type="entry name" value="HATPase_C_sf"/>
</dbReference>
<dbReference type="PANTHER" id="PTHR35526">
    <property type="entry name" value="ANTI-SIGMA-F FACTOR RSBW-RELATED"/>
    <property type="match status" value="1"/>
</dbReference>
<keyword evidence="1" id="KW-0808">Transferase</keyword>
<dbReference type="PANTHER" id="PTHR35526:SF3">
    <property type="entry name" value="ANTI-SIGMA-F FACTOR RSBW"/>
    <property type="match status" value="1"/>
</dbReference>
<accession>A0ABT5Z0L1</accession>
<dbReference type="InterPro" id="IPR050267">
    <property type="entry name" value="Anti-sigma-factor_SerPK"/>
</dbReference>
<dbReference type="Pfam" id="PF13581">
    <property type="entry name" value="HATPase_c_2"/>
    <property type="match status" value="1"/>
</dbReference>
<comment type="caution">
    <text evidence="3">The sequence shown here is derived from an EMBL/GenBank/DDBJ whole genome shotgun (WGS) entry which is preliminary data.</text>
</comment>
<dbReference type="InterPro" id="IPR003594">
    <property type="entry name" value="HATPase_dom"/>
</dbReference>
<dbReference type="Gene3D" id="3.30.565.10">
    <property type="entry name" value="Histidine kinase-like ATPase, C-terminal domain"/>
    <property type="match status" value="1"/>
</dbReference>
<keyword evidence="1" id="KW-0418">Kinase</keyword>
<feature type="domain" description="Histidine kinase/HSP90-like ATPase" evidence="2">
    <location>
        <begin position="9"/>
        <end position="128"/>
    </location>
</feature>
<sequence>MPEVMQKYFEPKLESVSRAREFTTATLMAWGLDMDADDIRLCVSELATNALVHGTEPGIGFLVRLTVEDNDFVLLEVHDSRHDGHRPQVRHSKPSDASGRGLLIVEELADEWGVCDRQPSGKIVWLRFKAVAAVREAAC</sequence>
<keyword evidence="4" id="KW-1185">Reference proteome</keyword>
<proteinExistence type="predicted"/>
<dbReference type="EMBL" id="JARHTQ010000009">
    <property type="protein sequence ID" value="MDF2257308.1"/>
    <property type="molecule type" value="Genomic_DNA"/>
</dbReference>
<organism evidence="3 4">
    <name type="scientific">Streptantibioticus ferralitis</name>
    <dbReference type="NCBI Taxonomy" id="236510"/>
    <lineage>
        <taxon>Bacteria</taxon>
        <taxon>Bacillati</taxon>
        <taxon>Actinomycetota</taxon>
        <taxon>Actinomycetes</taxon>
        <taxon>Kitasatosporales</taxon>
        <taxon>Streptomycetaceae</taxon>
        <taxon>Streptantibioticus</taxon>
    </lineage>
</organism>
<evidence type="ECO:0000313" key="4">
    <source>
        <dbReference type="Proteomes" id="UP001220022"/>
    </source>
</evidence>
<evidence type="ECO:0000313" key="3">
    <source>
        <dbReference type="EMBL" id="MDF2257308.1"/>
    </source>
</evidence>
<keyword evidence="3" id="KW-0067">ATP-binding</keyword>
<keyword evidence="1" id="KW-0723">Serine/threonine-protein kinase</keyword>
<protein>
    <submittedName>
        <fullName evidence="3">ATP-binding protein</fullName>
    </submittedName>
</protein>
<evidence type="ECO:0000259" key="2">
    <source>
        <dbReference type="Pfam" id="PF13581"/>
    </source>
</evidence>
<dbReference type="CDD" id="cd16936">
    <property type="entry name" value="HATPase_RsbW-like"/>
    <property type="match status" value="1"/>
</dbReference>
<gene>
    <name evidence="3" type="ORF">P2L57_16685</name>
</gene>
<dbReference type="GO" id="GO:0005524">
    <property type="term" value="F:ATP binding"/>
    <property type="evidence" value="ECO:0007669"/>
    <property type="project" value="UniProtKB-KW"/>
</dbReference>